<evidence type="ECO:0000313" key="7">
    <source>
        <dbReference type="Proteomes" id="UP000229554"/>
    </source>
</evidence>
<protein>
    <recommendedName>
        <fullName evidence="5">Mur ligase central domain-containing protein</fullName>
    </recommendedName>
</protein>
<sequence length="393" mass="44956">MSIHLSKLFKNIYPFSDFLYLLQLEEYDSGRYFRLLPRFFWRRNIQNRGKLDITNRIKIIYILSFPVSLVIPFLIPIVIGIVNVISKPAFDFAHSRLRSKAATYFRNHGGKTKVVAIAGSYGKTSTRIILYNLLKYHFRVQTPPGNINTPTGIAEWILKEFKTQTEILIIEVDTYFCGEIAESLNITPPDISVLTTIGDQHLERFQTKENLELALMEIFEYAKEGVIQIRGTSENADAAVRIARHFKIPEDIIRDVLKKNVQPGRRGDIIKFHNFSTIDNSYNISEQTATNTLKKALLFAKECGKKLIVITAGIPELGRENANANKHIGMLINKQADVVIILRSIFYEDIRSQISKSELQSANSMQEVVKILSLYAPSKYILLLFPELTDAYY</sequence>
<evidence type="ECO:0000256" key="2">
    <source>
        <dbReference type="ARBA" id="ARBA00022741"/>
    </source>
</evidence>
<dbReference type="Pfam" id="PF08245">
    <property type="entry name" value="Mur_ligase_M"/>
    <property type="match status" value="1"/>
</dbReference>
<keyword evidence="1" id="KW-0436">Ligase</keyword>
<feature type="transmembrane region" description="Helical" evidence="4">
    <location>
        <begin position="59"/>
        <end position="82"/>
    </location>
</feature>
<dbReference type="GO" id="GO:0005524">
    <property type="term" value="F:ATP binding"/>
    <property type="evidence" value="ECO:0007669"/>
    <property type="project" value="UniProtKB-KW"/>
</dbReference>
<dbReference type="EMBL" id="PFED01000086">
    <property type="protein sequence ID" value="PJE62985.1"/>
    <property type="molecule type" value="Genomic_DNA"/>
</dbReference>
<accession>A0A2M8KSU6</accession>
<evidence type="ECO:0000259" key="5">
    <source>
        <dbReference type="Pfam" id="PF08245"/>
    </source>
</evidence>
<comment type="caution">
    <text evidence="6">The sequence shown here is derived from an EMBL/GenBank/DDBJ whole genome shotgun (WGS) entry which is preliminary data.</text>
</comment>
<evidence type="ECO:0000313" key="6">
    <source>
        <dbReference type="EMBL" id="PJE62985.1"/>
    </source>
</evidence>
<dbReference type="Proteomes" id="UP000229554">
    <property type="component" value="Unassembled WGS sequence"/>
</dbReference>
<dbReference type="InterPro" id="IPR013221">
    <property type="entry name" value="Mur_ligase_cen"/>
</dbReference>
<dbReference type="Gene3D" id="3.90.190.20">
    <property type="entry name" value="Mur ligase, C-terminal domain"/>
    <property type="match status" value="1"/>
</dbReference>
<dbReference type="SUPFAM" id="SSF53244">
    <property type="entry name" value="MurD-like peptide ligases, peptide-binding domain"/>
    <property type="match status" value="1"/>
</dbReference>
<proteinExistence type="predicted"/>
<keyword evidence="4" id="KW-0472">Membrane</keyword>
<keyword evidence="4" id="KW-0812">Transmembrane</keyword>
<dbReference type="PANTHER" id="PTHR43024">
    <property type="entry name" value="UDP-N-ACETYLMURAMOYL-TRIPEPTIDE--D-ALANYL-D-ALANINE LIGASE"/>
    <property type="match status" value="1"/>
</dbReference>
<dbReference type="Gene3D" id="3.40.1190.10">
    <property type="entry name" value="Mur-like, catalytic domain"/>
    <property type="match status" value="1"/>
</dbReference>
<evidence type="ECO:0000256" key="4">
    <source>
        <dbReference type="SAM" id="Phobius"/>
    </source>
</evidence>
<dbReference type="PANTHER" id="PTHR43024:SF1">
    <property type="entry name" value="UDP-N-ACETYLMURAMOYL-TRIPEPTIDE--D-ALANYL-D-ALANINE LIGASE"/>
    <property type="match status" value="1"/>
</dbReference>
<keyword evidence="2" id="KW-0547">Nucleotide-binding</keyword>
<dbReference type="GO" id="GO:0016881">
    <property type="term" value="F:acid-amino acid ligase activity"/>
    <property type="evidence" value="ECO:0007669"/>
    <property type="project" value="InterPro"/>
</dbReference>
<keyword evidence="4" id="KW-1133">Transmembrane helix</keyword>
<keyword evidence="3" id="KW-0067">ATP-binding</keyword>
<dbReference type="InterPro" id="IPR036615">
    <property type="entry name" value="Mur_ligase_C_dom_sf"/>
</dbReference>
<evidence type="ECO:0000256" key="1">
    <source>
        <dbReference type="ARBA" id="ARBA00022598"/>
    </source>
</evidence>
<organism evidence="6 7">
    <name type="scientific">Candidatus Roizmanbacteria bacterium CG10_big_fil_rev_8_21_14_0_10_39_6</name>
    <dbReference type="NCBI Taxonomy" id="1974853"/>
    <lineage>
        <taxon>Bacteria</taxon>
        <taxon>Candidatus Roizmaniibacteriota</taxon>
    </lineage>
</organism>
<dbReference type="AlphaFoldDB" id="A0A2M8KSU6"/>
<evidence type="ECO:0000256" key="3">
    <source>
        <dbReference type="ARBA" id="ARBA00022840"/>
    </source>
</evidence>
<name>A0A2M8KSU6_9BACT</name>
<dbReference type="InterPro" id="IPR051046">
    <property type="entry name" value="MurCDEF_CellWall_CoF430Synth"/>
</dbReference>
<gene>
    <name evidence="6" type="ORF">COU88_02025</name>
</gene>
<dbReference type="SUPFAM" id="SSF53623">
    <property type="entry name" value="MurD-like peptide ligases, catalytic domain"/>
    <property type="match status" value="1"/>
</dbReference>
<reference evidence="7" key="1">
    <citation type="submission" date="2017-09" db="EMBL/GenBank/DDBJ databases">
        <title>Depth-based differentiation of microbial function through sediment-hosted aquifers and enrichment of novel symbionts in the deep terrestrial subsurface.</title>
        <authorList>
            <person name="Probst A.J."/>
            <person name="Ladd B."/>
            <person name="Jarett J.K."/>
            <person name="Geller-Mcgrath D.E."/>
            <person name="Sieber C.M.K."/>
            <person name="Emerson J.B."/>
            <person name="Anantharaman K."/>
            <person name="Thomas B.C."/>
            <person name="Malmstrom R."/>
            <person name="Stieglmeier M."/>
            <person name="Klingl A."/>
            <person name="Woyke T."/>
            <person name="Ryan C.M."/>
            <person name="Banfield J.F."/>
        </authorList>
    </citation>
    <scope>NUCLEOTIDE SEQUENCE [LARGE SCALE GENOMIC DNA]</scope>
</reference>
<feature type="domain" description="Mur ligase central" evidence="5">
    <location>
        <begin position="117"/>
        <end position="234"/>
    </location>
</feature>
<dbReference type="InterPro" id="IPR036565">
    <property type="entry name" value="Mur-like_cat_sf"/>
</dbReference>